<dbReference type="RefSeq" id="WP_048112385.1">
    <property type="nucleotide sequence ID" value="NZ_CP010070.1"/>
</dbReference>
<evidence type="ECO:0000256" key="4">
    <source>
        <dbReference type="ARBA" id="ARBA00022840"/>
    </source>
</evidence>
<dbReference type="InterPro" id="IPR017871">
    <property type="entry name" value="ABC_transporter-like_CS"/>
</dbReference>
<dbReference type="SUPFAM" id="SSF52540">
    <property type="entry name" value="P-loop containing nucleoside triphosphate hydrolases"/>
    <property type="match status" value="1"/>
</dbReference>
<dbReference type="InterPro" id="IPR027417">
    <property type="entry name" value="P-loop_NTPase"/>
</dbReference>
<keyword evidence="6" id="KW-0378">Hydrolase</keyword>
<evidence type="ECO:0000256" key="1">
    <source>
        <dbReference type="ARBA" id="ARBA00005417"/>
    </source>
</evidence>
<dbReference type="InterPro" id="IPR050153">
    <property type="entry name" value="Metal_Ion_Import_ABC"/>
</dbReference>
<dbReference type="HOGENOM" id="CLU_000604_1_11_2"/>
<dbReference type="GeneID" id="24818465"/>
<dbReference type="InterPro" id="IPR003439">
    <property type="entry name" value="ABC_transporter-like_ATP-bd"/>
</dbReference>
<keyword evidence="4" id="KW-0067">ATP-binding</keyword>
<feature type="domain" description="ABC transporter" evidence="5">
    <location>
        <begin position="2"/>
        <end position="235"/>
    </location>
</feature>
<dbReference type="EMBL" id="CP010070">
    <property type="protein sequence ID" value="AIZ56678.1"/>
    <property type="molecule type" value="Genomic_DNA"/>
</dbReference>
<evidence type="ECO:0000313" key="7">
    <source>
        <dbReference type="Proteomes" id="UP000030787"/>
    </source>
</evidence>
<dbReference type="Pfam" id="PF00005">
    <property type="entry name" value="ABC_tran"/>
    <property type="match status" value="1"/>
</dbReference>
<dbReference type="PROSITE" id="PS00211">
    <property type="entry name" value="ABC_TRANSPORTER_1"/>
    <property type="match status" value="1"/>
</dbReference>
<dbReference type="SMART" id="SM00382">
    <property type="entry name" value="AAA"/>
    <property type="match status" value="1"/>
</dbReference>
<reference evidence="6 7" key="1">
    <citation type="journal article" date="2014" name="Appl. Environ. Microbiol.">
        <title>Comparative Genome Analysis of 'Candidatus Methanoplasma termitum' Indicates a New Mode of Energy Metabolism in the Seventh Order of Methanogens.</title>
        <authorList>
            <person name="Lang K."/>
            <person name="Schuldes J."/>
            <person name="Klingl A."/>
            <person name="Poehlein A."/>
            <person name="Daniel R."/>
            <person name="Brune A."/>
        </authorList>
    </citation>
    <scope>NUCLEOTIDE SEQUENCE [LARGE SCALE GENOMIC DNA]</scope>
    <source>
        <strain evidence="7">Mpt1</strain>
    </source>
</reference>
<evidence type="ECO:0000256" key="3">
    <source>
        <dbReference type="ARBA" id="ARBA00022741"/>
    </source>
</evidence>
<sequence>MIEVKDVSFSYGSKKILDKVSFRAGENQIISVLGPNGAGKTTLLKCICGILEPSDGSILVDDISISDLKGKELAKRVAFVPQSAPVTRLSVFDSVLLGRRPHIEWTATQSDIDKVSSVIDTLGMSHLSLRYMDRISGGEFQKALIARAIVQEPKILILDEPSNNLDISNQHTTMHMVEHVVRSRGMCTIMTMHDINLAVHYSDRFLFLKEGEVVAFGGVEIITEDLIKNVYGMHAEIVYHKGVPFVVPRESSKYEHLADHRHPHDIHDHIH</sequence>
<comment type="similarity">
    <text evidence="1">Belongs to the ABC transporter superfamily.</text>
</comment>
<keyword evidence="3" id="KW-0547">Nucleotide-binding</keyword>
<dbReference type="KEGG" id="mear:Mpt1_c07960"/>
<organism evidence="6 7">
    <name type="scientific">Candidatus Methanoplasma termitum</name>
    <dbReference type="NCBI Taxonomy" id="1577791"/>
    <lineage>
        <taxon>Archaea</taxon>
        <taxon>Methanobacteriati</taxon>
        <taxon>Thermoplasmatota</taxon>
        <taxon>Thermoplasmata</taxon>
        <taxon>Methanomassiliicoccales</taxon>
        <taxon>Methanomassiliicoccaceae</taxon>
        <taxon>Candidatus Methanoplasma</taxon>
    </lineage>
</organism>
<dbReference type="GO" id="GO:0005524">
    <property type="term" value="F:ATP binding"/>
    <property type="evidence" value="ECO:0007669"/>
    <property type="project" value="UniProtKB-KW"/>
</dbReference>
<accession>A0A0A7LCG8</accession>
<dbReference type="OrthoDB" id="24644at2157"/>
<proteinExistence type="inferred from homology"/>
<keyword evidence="2" id="KW-0813">Transport</keyword>
<dbReference type="Gene3D" id="3.40.50.300">
    <property type="entry name" value="P-loop containing nucleotide triphosphate hydrolases"/>
    <property type="match status" value="1"/>
</dbReference>
<dbReference type="Proteomes" id="UP000030787">
    <property type="component" value="Chromosome"/>
</dbReference>
<dbReference type="AlphaFoldDB" id="A0A0A7LCG8"/>
<dbReference type="FunFam" id="3.40.50.300:FF:000134">
    <property type="entry name" value="Iron-enterobactin ABC transporter ATP-binding protein"/>
    <property type="match status" value="1"/>
</dbReference>
<dbReference type="PROSITE" id="PS50893">
    <property type="entry name" value="ABC_TRANSPORTER_2"/>
    <property type="match status" value="1"/>
</dbReference>
<dbReference type="GO" id="GO:0016887">
    <property type="term" value="F:ATP hydrolysis activity"/>
    <property type="evidence" value="ECO:0007669"/>
    <property type="project" value="InterPro"/>
</dbReference>
<dbReference type="CDD" id="cd03214">
    <property type="entry name" value="ABC_Iron-Siderophores_B12_Hemin"/>
    <property type="match status" value="1"/>
</dbReference>
<dbReference type="EC" id="3.6.3.33" evidence="6"/>
<dbReference type="PANTHER" id="PTHR42734:SF6">
    <property type="entry name" value="MOLYBDATE IMPORT ATP-BINDING PROTEIN MOLC"/>
    <property type="match status" value="1"/>
</dbReference>
<evidence type="ECO:0000256" key="2">
    <source>
        <dbReference type="ARBA" id="ARBA00022448"/>
    </source>
</evidence>
<protein>
    <submittedName>
        <fullName evidence="6">BtuD4 protein</fullName>
        <ecNumber evidence="6">3.6.3.33</ecNumber>
    </submittedName>
</protein>
<evidence type="ECO:0000259" key="5">
    <source>
        <dbReference type="PROSITE" id="PS50893"/>
    </source>
</evidence>
<name>A0A0A7LCG8_9ARCH</name>
<dbReference type="PANTHER" id="PTHR42734">
    <property type="entry name" value="METAL TRANSPORT SYSTEM ATP-BINDING PROTEIN TM_0124-RELATED"/>
    <property type="match status" value="1"/>
</dbReference>
<evidence type="ECO:0000313" key="6">
    <source>
        <dbReference type="EMBL" id="AIZ56678.1"/>
    </source>
</evidence>
<dbReference type="STRING" id="1577791.Mpt1_c07960"/>
<keyword evidence="7" id="KW-1185">Reference proteome</keyword>
<dbReference type="InterPro" id="IPR003593">
    <property type="entry name" value="AAA+_ATPase"/>
</dbReference>
<gene>
    <name evidence="6" type="primary">btuD4</name>
    <name evidence="6" type="ORF">Mpt1_c07960</name>
</gene>